<keyword evidence="2" id="KW-1185">Reference proteome</keyword>
<accession>A0AAV7MEF3</accession>
<comment type="caution">
    <text evidence="1">The sequence shown here is derived from an EMBL/GenBank/DDBJ whole genome shotgun (WGS) entry which is preliminary data.</text>
</comment>
<dbReference type="EMBL" id="JANPWB010000014">
    <property type="protein sequence ID" value="KAJ1101559.1"/>
    <property type="molecule type" value="Genomic_DNA"/>
</dbReference>
<dbReference type="AlphaFoldDB" id="A0AAV7MEF3"/>
<sequence length="129" mass="14252">MTRATKLGRDALITCRPAAGVAKGRSSNRNQSLAVRLVGLRRRALETIPNQKNPGAHSTVIEVLFLCVQWAVNAFLVAALEVLPPTVIPPSLFRRVNWTARKCWSLWESRGCVNGAESEQVVLLLYSEI</sequence>
<protein>
    <submittedName>
        <fullName evidence="1">Uncharacterized protein</fullName>
    </submittedName>
</protein>
<gene>
    <name evidence="1" type="ORF">NDU88_006626</name>
</gene>
<proteinExistence type="predicted"/>
<dbReference type="Proteomes" id="UP001066276">
    <property type="component" value="Chromosome 10"/>
</dbReference>
<evidence type="ECO:0000313" key="2">
    <source>
        <dbReference type="Proteomes" id="UP001066276"/>
    </source>
</evidence>
<evidence type="ECO:0000313" key="1">
    <source>
        <dbReference type="EMBL" id="KAJ1101559.1"/>
    </source>
</evidence>
<name>A0AAV7MEF3_PLEWA</name>
<organism evidence="1 2">
    <name type="scientific">Pleurodeles waltl</name>
    <name type="common">Iberian ribbed newt</name>
    <dbReference type="NCBI Taxonomy" id="8319"/>
    <lineage>
        <taxon>Eukaryota</taxon>
        <taxon>Metazoa</taxon>
        <taxon>Chordata</taxon>
        <taxon>Craniata</taxon>
        <taxon>Vertebrata</taxon>
        <taxon>Euteleostomi</taxon>
        <taxon>Amphibia</taxon>
        <taxon>Batrachia</taxon>
        <taxon>Caudata</taxon>
        <taxon>Salamandroidea</taxon>
        <taxon>Salamandridae</taxon>
        <taxon>Pleurodelinae</taxon>
        <taxon>Pleurodeles</taxon>
    </lineage>
</organism>
<reference evidence="1" key="1">
    <citation type="journal article" date="2022" name="bioRxiv">
        <title>Sequencing and chromosome-scale assembly of the giantPleurodeles waltlgenome.</title>
        <authorList>
            <person name="Brown T."/>
            <person name="Elewa A."/>
            <person name="Iarovenko S."/>
            <person name="Subramanian E."/>
            <person name="Araus A.J."/>
            <person name="Petzold A."/>
            <person name="Susuki M."/>
            <person name="Suzuki K.-i.T."/>
            <person name="Hayashi T."/>
            <person name="Toyoda A."/>
            <person name="Oliveira C."/>
            <person name="Osipova E."/>
            <person name="Leigh N.D."/>
            <person name="Simon A."/>
            <person name="Yun M.H."/>
        </authorList>
    </citation>
    <scope>NUCLEOTIDE SEQUENCE</scope>
    <source>
        <strain evidence="1">20211129_DDA</strain>
        <tissue evidence="1">Liver</tissue>
    </source>
</reference>